<feature type="region of interest" description="Disordered" evidence="17">
    <location>
        <begin position="167"/>
        <end position="186"/>
    </location>
</feature>
<comment type="similarity">
    <text evidence="2 16">Belongs to the glycosyl hydrolase 5 (cellulase A) family.</text>
</comment>
<dbReference type="EMBL" id="CAJOBC010089795">
    <property type="protein sequence ID" value="CAF4384196.1"/>
    <property type="molecule type" value="Genomic_DNA"/>
</dbReference>
<dbReference type="Pfam" id="PF00150">
    <property type="entry name" value="Cellulase"/>
    <property type="match status" value="1"/>
</dbReference>
<evidence type="ECO:0000256" key="6">
    <source>
        <dbReference type="ARBA" id="ARBA00022968"/>
    </source>
</evidence>
<keyword evidence="3" id="KW-1003">Cell membrane</keyword>
<evidence type="ECO:0000256" key="10">
    <source>
        <dbReference type="ARBA" id="ARBA00023295"/>
    </source>
</evidence>
<dbReference type="GO" id="GO:0005886">
    <property type="term" value="C:plasma membrane"/>
    <property type="evidence" value="ECO:0007669"/>
    <property type="project" value="UniProtKB-SubCell"/>
</dbReference>
<dbReference type="InterPro" id="IPR017853">
    <property type="entry name" value="GH"/>
</dbReference>
<dbReference type="GO" id="GO:0004338">
    <property type="term" value="F:glucan exo-1,3-beta-glucosidase activity"/>
    <property type="evidence" value="ECO:0007669"/>
    <property type="project" value="UniProtKB-EC"/>
</dbReference>
<evidence type="ECO:0000256" key="7">
    <source>
        <dbReference type="ARBA" id="ARBA00022989"/>
    </source>
</evidence>
<dbReference type="PANTHER" id="PTHR31297">
    <property type="entry name" value="GLUCAN ENDO-1,6-BETA-GLUCOSIDASE B"/>
    <property type="match status" value="1"/>
</dbReference>
<dbReference type="AlphaFoldDB" id="A0A8S2VG98"/>
<keyword evidence="8" id="KW-0472">Membrane</keyword>
<keyword evidence="4" id="KW-0812">Transmembrane</keyword>
<dbReference type="EC" id="3.2.1.58" evidence="14"/>
<accession>A0A8S2VG98</accession>
<evidence type="ECO:0000256" key="14">
    <source>
        <dbReference type="ARBA" id="ARBA00038929"/>
    </source>
</evidence>
<evidence type="ECO:0000256" key="11">
    <source>
        <dbReference type="ARBA" id="ARBA00023316"/>
    </source>
</evidence>
<dbReference type="PANTHER" id="PTHR31297:SF34">
    <property type="entry name" value="GLUCAN 1,3-BETA-GLUCOSIDASE 2"/>
    <property type="match status" value="1"/>
</dbReference>
<keyword evidence="6" id="KW-0735">Signal-anchor</keyword>
<dbReference type="GO" id="GO:0009986">
    <property type="term" value="C:cell surface"/>
    <property type="evidence" value="ECO:0007669"/>
    <property type="project" value="TreeGrafter"/>
</dbReference>
<reference evidence="19" key="1">
    <citation type="submission" date="2021-02" db="EMBL/GenBank/DDBJ databases">
        <authorList>
            <person name="Nowell W R."/>
        </authorList>
    </citation>
    <scope>NUCLEOTIDE SEQUENCE</scope>
</reference>
<evidence type="ECO:0000256" key="3">
    <source>
        <dbReference type="ARBA" id="ARBA00022475"/>
    </source>
</evidence>
<organism evidence="19 20">
    <name type="scientific">Didymodactylos carnosus</name>
    <dbReference type="NCBI Taxonomy" id="1234261"/>
    <lineage>
        <taxon>Eukaryota</taxon>
        <taxon>Metazoa</taxon>
        <taxon>Spiralia</taxon>
        <taxon>Gnathifera</taxon>
        <taxon>Rotifera</taxon>
        <taxon>Eurotatoria</taxon>
        <taxon>Bdelloidea</taxon>
        <taxon>Philodinida</taxon>
        <taxon>Philodinidae</taxon>
        <taxon>Didymodactylos</taxon>
    </lineage>
</organism>
<evidence type="ECO:0000256" key="4">
    <source>
        <dbReference type="ARBA" id="ARBA00022692"/>
    </source>
</evidence>
<evidence type="ECO:0000256" key="17">
    <source>
        <dbReference type="SAM" id="MobiDB-lite"/>
    </source>
</evidence>
<comment type="function">
    <text evidence="13">Glucosidase involved in the degradation of cellulosic biomass. Active on lichenan.</text>
</comment>
<comment type="subcellular location">
    <subcellularLocation>
        <location evidence="1">Cell membrane</location>
        <topology evidence="1">Single-pass type II membrane protein</topology>
    </subcellularLocation>
</comment>
<dbReference type="SUPFAM" id="SSF51445">
    <property type="entry name" value="(Trans)glycosidases"/>
    <property type="match status" value="1"/>
</dbReference>
<feature type="domain" description="Glycoside hydrolase family 5" evidence="18">
    <location>
        <begin position="92"/>
        <end position="233"/>
    </location>
</feature>
<name>A0A8S2VG98_9BILA</name>
<dbReference type="Proteomes" id="UP000681722">
    <property type="component" value="Unassembled WGS sequence"/>
</dbReference>
<evidence type="ECO:0000256" key="9">
    <source>
        <dbReference type="ARBA" id="ARBA00023180"/>
    </source>
</evidence>
<evidence type="ECO:0000313" key="20">
    <source>
        <dbReference type="Proteomes" id="UP000681722"/>
    </source>
</evidence>
<gene>
    <name evidence="19" type="ORF">SRO942_LOCUS38520</name>
</gene>
<dbReference type="GO" id="GO:0005576">
    <property type="term" value="C:extracellular region"/>
    <property type="evidence" value="ECO:0007669"/>
    <property type="project" value="TreeGrafter"/>
</dbReference>
<proteinExistence type="inferred from homology"/>
<evidence type="ECO:0000256" key="1">
    <source>
        <dbReference type="ARBA" id="ARBA00004401"/>
    </source>
</evidence>
<evidence type="ECO:0000256" key="13">
    <source>
        <dbReference type="ARBA" id="ARBA00037126"/>
    </source>
</evidence>
<keyword evidence="10 16" id="KW-0326">Glycosidase</keyword>
<keyword evidence="5 16" id="KW-0378">Hydrolase</keyword>
<evidence type="ECO:0000259" key="18">
    <source>
        <dbReference type="Pfam" id="PF00150"/>
    </source>
</evidence>
<evidence type="ECO:0000313" key="19">
    <source>
        <dbReference type="EMBL" id="CAF4384196.1"/>
    </source>
</evidence>
<comment type="catalytic activity">
    <reaction evidence="12">
        <text>Successive hydrolysis of beta-D-glucose units from the non-reducing ends of (1-&gt;3)-beta-D-glucans, releasing alpha-glucose.</text>
        <dbReference type="EC" id="3.2.1.58"/>
    </reaction>
</comment>
<dbReference type="GO" id="GO:0009251">
    <property type="term" value="P:glucan catabolic process"/>
    <property type="evidence" value="ECO:0007669"/>
    <property type="project" value="TreeGrafter"/>
</dbReference>
<keyword evidence="9" id="KW-0325">Glycoprotein</keyword>
<evidence type="ECO:0000256" key="15">
    <source>
        <dbReference type="ARBA" id="ARBA00041260"/>
    </source>
</evidence>
<evidence type="ECO:0000256" key="2">
    <source>
        <dbReference type="ARBA" id="ARBA00005641"/>
    </source>
</evidence>
<evidence type="ECO:0000256" key="12">
    <source>
        <dbReference type="ARBA" id="ARBA00036824"/>
    </source>
</evidence>
<evidence type="ECO:0000256" key="8">
    <source>
        <dbReference type="ARBA" id="ARBA00023136"/>
    </source>
</evidence>
<evidence type="ECO:0000256" key="16">
    <source>
        <dbReference type="RuleBase" id="RU361153"/>
    </source>
</evidence>
<comment type="caution">
    <text evidence="19">The sequence shown here is derived from an EMBL/GenBank/DDBJ whole genome shotgun (WGS) entry which is preliminary data.</text>
</comment>
<dbReference type="GO" id="GO:0071555">
    <property type="term" value="P:cell wall organization"/>
    <property type="evidence" value="ECO:0007669"/>
    <property type="project" value="UniProtKB-KW"/>
</dbReference>
<protein>
    <recommendedName>
        <fullName evidence="14">glucan 1,3-beta-glucosidase</fullName>
        <ecNumber evidence="14">3.2.1.58</ecNumber>
    </recommendedName>
    <alternativeName>
        <fullName evidence="15">Exo-1,3-beta-glucanase D</fullName>
    </alternativeName>
</protein>
<dbReference type="InterPro" id="IPR001547">
    <property type="entry name" value="Glyco_hydro_5"/>
</dbReference>
<evidence type="ECO:0000256" key="5">
    <source>
        <dbReference type="ARBA" id="ARBA00022801"/>
    </source>
</evidence>
<sequence length="285" mass="31688">MAVVSNSIRVSPCCLLRRASELDNLREDVKYGRTPIHGVNLGGWLVAEAWMTKGSPIWEGVPDNIANKGEFQTMQHLGHTKGDARFRKHRDTFITEDDFRDIAQAKLNAVRIPVGYWITERDTSGGGDPNAYKMFAPGALDYLDKAIKQWAPKYNVLVLISMHAAKGSQNGQDHSSPSSPGNTYWSNYPENVQNTLDNVEFLARRYNNDASFLGISLLNEPSGTQQSATSSDWSKFMGPPEFQGVLHDWHRYQIWGYEGKDAGTPDSSLLLGQNSMCTLTLGMDG</sequence>
<dbReference type="InterPro" id="IPR050386">
    <property type="entry name" value="Glycosyl_hydrolase_5"/>
</dbReference>
<dbReference type="OrthoDB" id="1887033at2759"/>
<dbReference type="Gene3D" id="3.20.20.80">
    <property type="entry name" value="Glycosidases"/>
    <property type="match status" value="1"/>
</dbReference>
<keyword evidence="7" id="KW-1133">Transmembrane helix</keyword>
<keyword evidence="11" id="KW-0961">Cell wall biogenesis/degradation</keyword>